<keyword evidence="5" id="KW-0067">ATP-binding</keyword>
<evidence type="ECO:0008006" key="9">
    <source>
        <dbReference type="Google" id="ProtNLM"/>
    </source>
</evidence>
<dbReference type="Gene3D" id="3.30.420.40">
    <property type="match status" value="2"/>
</dbReference>
<keyword evidence="3" id="KW-0547">Nucleotide-binding</keyword>
<accession>A0A383ECH8</accession>
<feature type="domain" description="Carbohydrate kinase FGGY N-terminal" evidence="6">
    <location>
        <begin position="16"/>
        <end position="106"/>
    </location>
</feature>
<evidence type="ECO:0000256" key="1">
    <source>
        <dbReference type="ARBA" id="ARBA00009156"/>
    </source>
</evidence>
<reference evidence="8" key="1">
    <citation type="submission" date="2018-05" db="EMBL/GenBank/DDBJ databases">
        <authorList>
            <person name="Lanie J.A."/>
            <person name="Ng W.-L."/>
            <person name="Kazmierczak K.M."/>
            <person name="Andrzejewski T.M."/>
            <person name="Davidsen T.M."/>
            <person name="Wayne K.J."/>
            <person name="Tettelin H."/>
            <person name="Glass J.I."/>
            <person name="Rusch D."/>
            <person name="Podicherti R."/>
            <person name="Tsui H.-C.T."/>
            <person name="Winkler M.E."/>
        </authorList>
    </citation>
    <scope>NUCLEOTIDE SEQUENCE</scope>
</reference>
<dbReference type="InterPro" id="IPR018484">
    <property type="entry name" value="FGGY_N"/>
</dbReference>
<dbReference type="PANTHER" id="PTHR10196:SF69">
    <property type="entry name" value="GLYCEROL KINASE"/>
    <property type="match status" value="1"/>
</dbReference>
<keyword evidence="4" id="KW-0418">Kinase</keyword>
<dbReference type="SUPFAM" id="SSF53067">
    <property type="entry name" value="Actin-like ATPase domain"/>
    <property type="match status" value="2"/>
</dbReference>
<dbReference type="InterPro" id="IPR018485">
    <property type="entry name" value="FGGY_C"/>
</dbReference>
<dbReference type="Pfam" id="PF00370">
    <property type="entry name" value="FGGY_N"/>
    <property type="match status" value="1"/>
</dbReference>
<feature type="domain" description="Carbohydrate kinase FGGY C-terminal" evidence="7">
    <location>
        <begin position="116"/>
        <end position="230"/>
    </location>
</feature>
<dbReference type="InterPro" id="IPR043129">
    <property type="entry name" value="ATPase_NBD"/>
</dbReference>
<evidence type="ECO:0000259" key="6">
    <source>
        <dbReference type="Pfam" id="PF00370"/>
    </source>
</evidence>
<proteinExistence type="inferred from homology"/>
<evidence type="ECO:0000313" key="8">
    <source>
        <dbReference type="EMBL" id="SVE54314.1"/>
    </source>
</evidence>
<dbReference type="GO" id="GO:0005829">
    <property type="term" value="C:cytosol"/>
    <property type="evidence" value="ECO:0007669"/>
    <property type="project" value="TreeGrafter"/>
</dbReference>
<evidence type="ECO:0000256" key="3">
    <source>
        <dbReference type="ARBA" id="ARBA00022741"/>
    </source>
</evidence>
<feature type="non-terminal residue" evidence="8">
    <location>
        <position position="231"/>
    </location>
</feature>
<comment type="similarity">
    <text evidence="1">Belongs to the FGGY kinase family.</text>
</comment>
<dbReference type="GO" id="GO:0005524">
    <property type="term" value="F:ATP binding"/>
    <property type="evidence" value="ECO:0007669"/>
    <property type="project" value="UniProtKB-KW"/>
</dbReference>
<organism evidence="8">
    <name type="scientific">marine metagenome</name>
    <dbReference type="NCBI Taxonomy" id="408172"/>
    <lineage>
        <taxon>unclassified sequences</taxon>
        <taxon>metagenomes</taxon>
        <taxon>ecological metagenomes</taxon>
    </lineage>
</organism>
<dbReference type="GO" id="GO:0019563">
    <property type="term" value="P:glycerol catabolic process"/>
    <property type="evidence" value="ECO:0007669"/>
    <property type="project" value="TreeGrafter"/>
</dbReference>
<evidence type="ECO:0000256" key="4">
    <source>
        <dbReference type="ARBA" id="ARBA00022777"/>
    </source>
</evidence>
<evidence type="ECO:0000259" key="7">
    <source>
        <dbReference type="Pfam" id="PF02782"/>
    </source>
</evidence>
<evidence type="ECO:0000256" key="5">
    <source>
        <dbReference type="ARBA" id="ARBA00022840"/>
    </source>
</evidence>
<sequence length="231" mass="24688">NNIDGARDMAENGTLAFGTIDSWLLWKLTGGKVHATDYTNASRTLIFNIDNLLWDKKLLSILNIPASLLPEVLPSSYIYGETDPEIFGSAIPISGIAGDQQAALYGQGCFNPGDSKCTYGTGCFLLTNTGKKRTNSTSGLLTTIACDANGKPIYSLEGSVFIGGAVIQWLRDELHILKHSSDSEKIARSVKDTNGVVLVPAFTGLGAPHWDMNVRGIITGLTRGSNSSHIV</sequence>
<dbReference type="GO" id="GO:0004370">
    <property type="term" value="F:glycerol kinase activity"/>
    <property type="evidence" value="ECO:0007669"/>
    <property type="project" value="TreeGrafter"/>
</dbReference>
<dbReference type="Pfam" id="PF02782">
    <property type="entry name" value="FGGY_C"/>
    <property type="match status" value="1"/>
</dbReference>
<dbReference type="PANTHER" id="PTHR10196">
    <property type="entry name" value="SUGAR KINASE"/>
    <property type="match status" value="1"/>
</dbReference>
<gene>
    <name evidence="8" type="ORF">METZ01_LOCUS507168</name>
</gene>
<feature type="non-terminal residue" evidence="8">
    <location>
        <position position="1"/>
    </location>
</feature>
<protein>
    <recommendedName>
        <fullName evidence="9">Carbohydrate kinase FGGY N-terminal domain-containing protein</fullName>
    </recommendedName>
</protein>
<keyword evidence="2" id="KW-0808">Transferase</keyword>
<dbReference type="EMBL" id="UINC01224615">
    <property type="protein sequence ID" value="SVE54314.1"/>
    <property type="molecule type" value="Genomic_DNA"/>
</dbReference>
<name>A0A383ECH8_9ZZZZ</name>
<evidence type="ECO:0000256" key="2">
    <source>
        <dbReference type="ARBA" id="ARBA00022679"/>
    </source>
</evidence>
<dbReference type="AlphaFoldDB" id="A0A383ECH8"/>